<organism evidence="2 3">
    <name type="scientific">Rhodopirellula baltica (strain DSM 10527 / NCIMB 13988 / SH1)</name>
    <dbReference type="NCBI Taxonomy" id="243090"/>
    <lineage>
        <taxon>Bacteria</taxon>
        <taxon>Pseudomonadati</taxon>
        <taxon>Planctomycetota</taxon>
        <taxon>Planctomycetia</taxon>
        <taxon>Pirellulales</taxon>
        <taxon>Pirellulaceae</taxon>
        <taxon>Rhodopirellula</taxon>
    </lineage>
</organism>
<dbReference type="InParanoid" id="Q7UST9"/>
<sequence length="111" mass="12204">MTNVLIDSRHAGGKSDERHGLLVPNRDIGPQTSRKSSLKFDGFGGNGFGEGVVDCQKQAVRKRVEESMAKFERINQVIREAIVRQYFPRCGCNVGHGFVPSEGSVELPTKS</sequence>
<protein>
    <submittedName>
        <fullName evidence="2">Uncharacterized protein</fullName>
    </submittedName>
</protein>
<evidence type="ECO:0000313" key="2">
    <source>
        <dbReference type="EMBL" id="CAD73704.1"/>
    </source>
</evidence>
<dbReference type="STRING" id="243090.RB4301"/>
<evidence type="ECO:0000256" key="1">
    <source>
        <dbReference type="SAM" id="MobiDB-lite"/>
    </source>
</evidence>
<dbReference type="EMBL" id="BX294140">
    <property type="protein sequence ID" value="CAD73704.1"/>
    <property type="molecule type" value="Genomic_DNA"/>
</dbReference>
<evidence type="ECO:0000313" key="3">
    <source>
        <dbReference type="Proteomes" id="UP000001025"/>
    </source>
</evidence>
<dbReference type="AlphaFoldDB" id="Q7UST9"/>
<gene>
    <name evidence="2" type="ordered locus">RB4301</name>
</gene>
<dbReference type="EnsemblBacteria" id="CAD73704">
    <property type="protein sequence ID" value="CAD73704"/>
    <property type="gene ID" value="RB4301"/>
</dbReference>
<accession>Q7UST9</accession>
<dbReference type="Proteomes" id="UP000001025">
    <property type="component" value="Chromosome"/>
</dbReference>
<reference evidence="2 3" key="1">
    <citation type="journal article" date="2003" name="Proc. Natl. Acad. Sci. U.S.A.">
        <title>Complete genome sequence of the marine planctomycete Pirellula sp. strain 1.</title>
        <authorList>
            <person name="Gloeckner F.O."/>
            <person name="Kube M."/>
            <person name="Bauer M."/>
            <person name="Teeling H."/>
            <person name="Lombardot T."/>
            <person name="Ludwig W."/>
            <person name="Gade D."/>
            <person name="Beck A."/>
            <person name="Borzym K."/>
            <person name="Heitmann K."/>
            <person name="Rabus R."/>
            <person name="Schlesner H."/>
            <person name="Amann R."/>
            <person name="Reinhardt R."/>
        </authorList>
    </citation>
    <scope>NUCLEOTIDE SEQUENCE [LARGE SCALE GENOMIC DNA]</scope>
    <source>
        <strain evidence="3">DSM 10527 / NCIMB 13988 / SH1</strain>
    </source>
</reference>
<name>Q7UST9_RHOBA</name>
<keyword evidence="3" id="KW-1185">Reference proteome</keyword>
<dbReference type="HOGENOM" id="CLU_2156353_0_0_0"/>
<feature type="region of interest" description="Disordered" evidence="1">
    <location>
        <begin position="1"/>
        <end position="36"/>
    </location>
</feature>
<feature type="compositionally biased region" description="Basic and acidic residues" evidence="1">
    <location>
        <begin position="7"/>
        <end position="20"/>
    </location>
</feature>
<dbReference type="KEGG" id="rba:RB4301"/>
<proteinExistence type="predicted"/>